<comment type="caution">
    <text evidence="1">The sequence shown here is derived from an EMBL/GenBank/DDBJ whole genome shotgun (WGS) entry which is preliminary data.</text>
</comment>
<organism evidence="1 2">
    <name type="scientific">Thalassiosira oceanica</name>
    <name type="common">Marine diatom</name>
    <dbReference type="NCBI Taxonomy" id="159749"/>
    <lineage>
        <taxon>Eukaryota</taxon>
        <taxon>Sar</taxon>
        <taxon>Stramenopiles</taxon>
        <taxon>Ochrophyta</taxon>
        <taxon>Bacillariophyta</taxon>
        <taxon>Coscinodiscophyceae</taxon>
        <taxon>Thalassiosirophycidae</taxon>
        <taxon>Thalassiosirales</taxon>
        <taxon>Thalassiosiraceae</taxon>
        <taxon>Thalassiosira</taxon>
    </lineage>
</organism>
<protein>
    <submittedName>
        <fullName evidence="1">Uncharacterized protein</fullName>
    </submittedName>
</protein>
<proteinExistence type="predicted"/>
<keyword evidence="2" id="KW-1185">Reference proteome</keyword>
<sequence>QAEQLTQQRLTELSRLCTENNVNMDDCYYDRVNGVITIGSQSRGLLVLTMNNSRIEFVNSGSRTFRVVRGRVIVNGMHVYLAGSSFRNATEIESVVSVSVVVYELSVIGRLVGLIGNGIHVAASRMVQTFDQALHALLASVEEFENGLEAMD</sequence>
<dbReference type="Proteomes" id="UP000266841">
    <property type="component" value="Unassembled WGS sequence"/>
</dbReference>
<reference evidence="1 2" key="1">
    <citation type="journal article" date="2012" name="Genome Biol.">
        <title>Genome and low-iron response of an oceanic diatom adapted to chronic iron limitation.</title>
        <authorList>
            <person name="Lommer M."/>
            <person name="Specht M."/>
            <person name="Roy A.S."/>
            <person name="Kraemer L."/>
            <person name="Andreson R."/>
            <person name="Gutowska M.A."/>
            <person name="Wolf J."/>
            <person name="Bergner S.V."/>
            <person name="Schilhabel M.B."/>
            <person name="Klostermeier U.C."/>
            <person name="Beiko R.G."/>
            <person name="Rosenstiel P."/>
            <person name="Hippler M."/>
            <person name="Laroche J."/>
        </authorList>
    </citation>
    <scope>NUCLEOTIDE SEQUENCE [LARGE SCALE GENOMIC DNA]</scope>
    <source>
        <strain evidence="1 2">CCMP1005</strain>
    </source>
</reference>
<dbReference type="EMBL" id="AGNL01000255">
    <property type="protein sequence ID" value="EJK77908.1"/>
    <property type="molecule type" value="Genomic_DNA"/>
</dbReference>
<gene>
    <name evidence="1" type="ORF">THAOC_00227</name>
</gene>
<name>K0TGN2_THAOC</name>
<evidence type="ECO:0000313" key="1">
    <source>
        <dbReference type="EMBL" id="EJK77908.1"/>
    </source>
</evidence>
<dbReference type="AlphaFoldDB" id="K0TGN2"/>
<feature type="non-terminal residue" evidence="1">
    <location>
        <position position="1"/>
    </location>
</feature>
<accession>K0TGN2</accession>
<evidence type="ECO:0000313" key="2">
    <source>
        <dbReference type="Proteomes" id="UP000266841"/>
    </source>
</evidence>